<comment type="caution">
    <text evidence="1">The sequence shown here is derived from an EMBL/GenBank/DDBJ whole genome shotgun (WGS) entry which is preliminary data.</text>
</comment>
<sequence length="144" mass="16679">MTSNTTPLLPWKVRFTMSIISFLISVSRRSNDTVNRRLFNFFDRKISPNPNFKDGVYSSDVIVDPMRNLWFRLFIPSSNSFSDVPLPVFVFFHGGGFAMCSPSSIIYNNCGWKFSPSCCSSDSLRKVSKFESYRFSFNTTVFWR</sequence>
<protein>
    <submittedName>
        <fullName evidence="1">Uncharacterized protein</fullName>
    </submittedName>
</protein>
<reference evidence="1 2" key="1">
    <citation type="journal article" date="2022" name="Nat. Genet.">
        <title>Improved pea reference genome and pan-genome highlight genomic features and evolutionary characteristics.</title>
        <authorList>
            <person name="Yang T."/>
            <person name="Liu R."/>
            <person name="Luo Y."/>
            <person name="Hu S."/>
            <person name="Wang D."/>
            <person name="Wang C."/>
            <person name="Pandey M.K."/>
            <person name="Ge S."/>
            <person name="Xu Q."/>
            <person name="Li N."/>
            <person name="Li G."/>
            <person name="Huang Y."/>
            <person name="Saxena R.K."/>
            <person name="Ji Y."/>
            <person name="Li M."/>
            <person name="Yan X."/>
            <person name="He Y."/>
            <person name="Liu Y."/>
            <person name="Wang X."/>
            <person name="Xiang C."/>
            <person name="Varshney R.K."/>
            <person name="Ding H."/>
            <person name="Gao S."/>
            <person name="Zong X."/>
        </authorList>
    </citation>
    <scope>NUCLEOTIDE SEQUENCE [LARGE SCALE GENOMIC DNA]</scope>
    <source>
        <strain evidence="1 2">cv. Zhongwan 6</strain>
    </source>
</reference>
<dbReference type="Gene3D" id="3.40.50.1820">
    <property type="entry name" value="alpha/beta hydrolase"/>
    <property type="match status" value="1"/>
</dbReference>
<gene>
    <name evidence="1" type="ORF">KIW84_013244</name>
</gene>
<accession>A0A9D5BJU7</accession>
<dbReference type="Gramene" id="Psat01G0324400-T1">
    <property type="protein sequence ID" value="KAI5444890.1"/>
    <property type="gene ID" value="KIW84_013244"/>
</dbReference>
<keyword evidence="2" id="KW-1185">Reference proteome</keyword>
<dbReference type="Proteomes" id="UP001058974">
    <property type="component" value="Chromosome 1"/>
</dbReference>
<evidence type="ECO:0000313" key="2">
    <source>
        <dbReference type="Proteomes" id="UP001058974"/>
    </source>
</evidence>
<organism evidence="1 2">
    <name type="scientific">Pisum sativum</name>
    <name type="common">Garden pea</name>
    <name type="synonym">Lathyrus oleraceus</name>
    <dbReference type="NCBI Taxonomy" id="3888"/>
    <lineage>
        <taxon>Eukaryota</taxon>
        <taxon>Viridiplantae</taxon>
        <taxon>Streptophyta</taxon>
        <taxon>Embryophyta</taxon>
        <taxon>Tracheophyta</taxon>
        <taxon>Spermatophyta</taxon>
        <taxon>Magnoliopsida</taxon>
        <taxon>eudicotyledons</taxon>
        <taxon>Gunneridae</taxon>
        <taxon>Pentapetalae</taxon>
        <taxon>rosids</taxon>
        <taxon>fabids</taxon>
        <taxon>Fabales</taxon>
        <taxon>Fabaceae</taxon>
        <taxon>Papilionoideae</taxon>
        <taxon>50 kb inversion clade</taxon>
        <taxon>NPAAA clade</taxon>
        <taxon>Hologalegina</taxon>
        <taxon>IRL clade</taxon>
        <taxon>Fabeae</taxon>
        <taxon>Lathyrus</taxon>
    </lineage>
</organism>
<name>A0A9D5BJU7_PEA</name>
<dbReference type="InterPro" id="IPR029058">
    <property type="entry name" value="AB_hydrolase_fold"/>
</dbReference>
<dbReference type="EMBL" id="JAMSHJ010000001">
    <property type="protein sequence ID" value="KAI5444890.1"/>
    <property type="molecule type" value="Genomic_DNA"/>
</dbReference>
<dbReference type="AlphaFoldDB" id="A0A9D5BJU7"/>
<proteinExistence type="predicted"/>
<evidence type="ECO:0000313" key="1">
    <source>
        <dbReference type="EMBL" id="KAI5444890.1"/>
    </source>
</evidence>
<dbReference type="SUPFAM" id="SSF53474">
    <property type="entry name" value="alpha/beta-Hydrolases"/>
    <property type="match status" value="1"/>
</dbReference>